<accession>A0A222GDL9</accession>
<organism evidence="1 2">
    <name type="scientific">Cognaticolwellia beringensis</name>
    <dbReference type="NCBI Taxonomy" id="1967665"/>
    <lineage>
        <taxon>Bacteria</taxon>
        <taxon>Pseudomonadati</taxon>
        <taxon>Pseudomonadota</taxon>
        <taxon>Gammaproteobacteria</taxon>
        <taxon>Alteromonadales</taxon>
        <taxon>Colwelliaceae</taxon>
        <taxon>Cognaticolwellia</taxon>
    </lineage>
</organism>
<keyword evidence="2" id="KW-1185">Reference proteome</keyword>
<evidence type="ECO:0008006" key="3">
    <source>
        <dbReference type="Google" id="ProtNLM"/>
    </source>
</evidence>
<dbReference type="OrthoDB" id="952847at2"/>
<evidence type="ECO:0000313" key="1">
    <source>
        <dbReference type="EMBL" id="ASP49474.1"/>
    </source>
</evidence>
<protein>
    <recommendedName>
        <fullName evidence="3">Transmembrane anchor protein</fullName>
    </recommendedName>
</protein>
<dbReference type="KEGG" id="cber:B5D82_17870"/>
<dbReference type="EMBL" id="CP020465">
    <property type="protein sequence ID" value="ASP49474.1"/>
    <property type="molecule type" value="Genomic_DNA"/>
</dbReference>
<sequence>MNEFNIPVHSTRTLIKAGVVALLVALTLLITCILPAEYNIDPTGVGKALGLTSIAEASEKPPEISVERGIQNDIQRTDTVEIIIPAGKGLEYKLNMEKHAHVEYQWKTDGEALYFDFHGEPAGDKTGYFESFSITTANNMQGSLTTPFKGSHGWYWKNKSQQPVTVTLSMKGYYTIKG</sequence>
<dbReference type="Proteomes" id="UP000202259">
    <property type="component" value="Chromosome"/>
</dbReference>
<reference evidence="1 2" key="1">
    <citation type="submission" date="2017-08" db="EMBL/GenBank/DDBJ databases">
        <title>Complete genome of Colwellia sp. NB097-1, a psychrophile bacterium ioslated from Bering Sea.</title>
        <authorList>
            <person name="Chen X."/>
        </authorList>
    </citation>
    <scope>NUCLEOTIDE SEQUENCE [LARGE SCALE GENOMIC DNA]</scope>
    <source>
        <strain evidence="1 2">NB097-1</strain>
    </source>
</reference>
<proteinExistence type="predicted"/>
<gene>
    <name evidence="1" type="ORF">B5D82_17870</name>
</gene>
<evidence type="ECO:0000313" key="2">
    <source>
        <dbReference type="Proteomes" id="UP000202259"/>
    </source>
</evidence>
<name>A0A222GDL9_9GAMM</name>
<dbReference type="RefSeq" id="WP_081153550.1">
    <property type="nucleotide sequence ID" value="NZ_CP020465.1"/>
</dbReference>
<dbReference type="AlphaFoldDB" id="A0A222GDL9"/>